<accession>A0A0A9A8M0</accession>
<name>A0A0A9A8M0_ARUDO</name>
<reference evidence="2" key="2">
    <citation type="journal article" date="2015" name="Data Brief">
        <title>Shoot transcriptome of the giant reed, Arundo donax.</title>
        <authorList>
            <person name="Barrero R.A."/>
            <person name="Guerrero F.D."/>
            <person name="Moolhuijzen P."/>
            <person name="Goolsby J.A."/>
            <person name="Tidwell J."/>
            <person name="Bellgard S.E."/>
            <person name="Bellgard M.I."/>
        </authorList>
    </citation>
    <scope>NUCLEOTIDE SEQUENCE</scope>
    <source>
        <tissue evidence="2">Shoot tissue taken approximately 20 cm above the soil surface</tissue>
    </source>
</reference>
<evidence type="ECO:0000313" key="2">
    <source>
        <dbReference type="EMBL" id="JAD47431.1"/>
    </source>
</evidence>
<evidence type="ECO:0000256" key="1">
    <source>
        <dbReference type="SAM" id="MobiDB-lite"/>
    </source>
</evidence>
<protein>
    <submittedName>
        <fullName evidence="2">Uncharacterized protein</fullName>
    </submittedName>
</protein>
<reference evidence="2" key="1">
    <citation type="submission" date="2014-09" db="EMBL/GenBank/DDBJ databases">
        <authorList>
            <person name="Magalhaes I.L.F."/>
            <person name="Oliveira U."/>
            <person name="Santos F.R."/>
            <person name="Vidigal T.H.D.A."/>
            <person name="Brescovit A.D."/>
            <person name="Santos A.J."/>
        </authorList>
    </citation>
    <scope>NUCLEOTIDE SEQUENCE</scope>
    <source>
        <tissue evidence="2">Shoot tissue taken approximately 20 cm above the soil surface</tissue>
    </source>
</reference>
<organism evidence="2">
    <name type="scientific">Arundo donax</name>
    <name type="common">Giant reed</name>
    <name type="synonym">Donax arundinaceus</name>
    <dbReference type="NCBI Taxonomy" id="35708"/>
    <lineage>
        <taxon>Eukaryota</taxon>
        <taxon>Viridiplantae</taxon>
        <taxon>Streptophyta</taxon>
        <taxon>Embryophyta</taxon>
        <taxon>Tracheophyta</taxon>
        <taxon>Spermatophyta</taxon>
        <taxon>Magnoliopsida</taxon>
        <taxon>Liliopsida</taxon>
        <taxon>Poales</taxon>
        <taxon>Poaceae</taxon>
        <taxon>PACMAD clade</taxon>
        <taxon>Arundinoideae</taxon>
        <taxon>Arundineae</taxon>
        <taxon>Arundo</taxon>
    </lineage>
</organism>
<dbReference type="EMBL" id="GBRH01250464">
    <property type="protein sequence ID" value="JAD47431.1"/>
    <property type="molecule type" value="Transcribed_RNA"/>
</dbReference>
<feature type="region of interest" description="Disordered" evidence="1">
    <location>
        <begin position="1"/>
        <end position="20"/>
    </location>
</feature>
<sequence length="20" mass="2133">MQNTTVNSIPLSSPWGTATK</sequence>
<dbReference type="AlphaFoldDB" id="A0A0A9A8M0"/>
<proteinExistence type="predicted"/>